<evidence type="ECO:0000256" key="10">
    <source>
        <dbReference type="ARBA" id="ARBA00023303"/>
    </source>
</evidence>
<protein>
    <submittedName>
        <fullName evidence="14">Inward rectifier potassium channel 2-like isoform 3</fullName>
    </submittedName>
</protein>
<evidence type="ECO:0000313" key="14">
    <source>
        <dbReference type="EMBL" id="PRP83754.1"/>
    </source>
</evidence>
<keyword evidence="4 11" id="KW-0812">Transmembrane</keyword>
<keyword evidence="2 11" id="KW-0813">Transport</keyword>
<organism evidence="14 15">
    <name type="scientific">Planoprotostelium fungivorum</name>
    <dbReference type="NCBI Taxonomy" id="1890364"/>
    <lineage>
        <taxon>Eukaryota</taxon>
        <taxon>Amoebozoa</taxon>
        <taxon>Evosea</taxon>
        <taxon>Variosea</taxon>
        <taxon>Cavosteliida</taxon>
        <taxon>Cavosteliaceae</taxon>
        <taxon>Planoprotostelium</taxon>
    </lineage>
</organism>
<keyword evidence="10 11" id="KW-0407">Ion channel</keyword>
<name>A0A2P6NII0_9EUKA</name>
<dbReference type="EMBL" id="MDYQ01000077">
    <property type="protein sequence ID" value="PRP83754.1"/>
    <property type="molecule type" value="Genomic_DNA"/>
</dbReference>
<accession>A0A2P6NII0</accession>
<dbReference type="Gene3D" id="2.60.40.1400">
    <property type="entry name" value="G protein-activated inward rectifier potassium channel 1"/>
    <property type="match status" value="1"/>
</dbReference>
<dbReference type="InParanoid" id="A0A2P6NII0"/>
<dbReference type="GO" id="GO:0034702">
    <property type="term" value="C:monoatomic ion channel complex"/>
    <property type="evidence" value="ECO:0007669"/>
    <property type="project" value="UniProtKB-KW"/>
</dbReference>
<evidence type="ECO:0000256" key="1">
    <source>
        <dbReference type="ARBA" id="ARBA00004141"/>
    </source>
</evidence>
<dbReference type="Proteomes" id="UP000241769">
    <property type="component" value="Unassembled WGS sequence"/>
</dbReference>
<evidence type="ECO:0000256" key="6">
    <source>
        <dbReference type="ARBA" id="ARBA00022958"/>
    </source>
</evidence>
<comment type="subcellular location">
    <subcellularLocation>
        <location evidence="1 11">Membrane</location>
        <topology evidence="1 11">Multi-pass membrane protein</topology>
    </subcellularLocation>
</comment>
<evidence type="ECO:0000256" key="12">
    <source>
        <dbReference type="SAM" id="Phobius"/>
    </source>
</evidence>
<feature type="domain" description="Inward rectifier potassium channel C-terminal" evidence="13">
    <location>
        <begin position="231"/>
        <end position="326"/>
    </location>
</feature>
<keyword evidence="9 12" id="KW-0472">Membrane</keyword>
<comment type="similarity">
    <text evidence="11">Belongs to the inward rectifier-type potassium channel (TC 1.A.2.1) family.</text>
</comment>
<dbReference type="InterPro" id="IPR013518">
    <property type="entry name" value="K_chnl_inward-rec_Kir_cyto"/>
</dbReference>
<proteinExistence type="inferred from homology"/>
<evidence type="ECO:0000259" key="13">
    <source>
        <dbReference type="Pfam" id="PF17655"/>
    </source>
</evidence>
<keyword evidence="8 11" id="KW-0406">Ion transport</keyword>
<dbReference type="STRING" id="1890364.A0A2P6NII0"/>
<dbReference type="GO" id="GO:0005886">
    <property type="term" value="C:plasma membrane"/>
    <property type="evidence" value="ECO:0007669"/>
    <property type="project" value="TreeGrafter"/>
</dbReference>
<evidence type="ECO:0000256" key="11">
    <source>
        <dbReference type="RuleBase" id="RU003822"/>
    </source>
</evidence>
<keyword evidence="15" id="KW-1185">Reference proteome</keyword>
<feature type="transmembrane region" description="Helical" evidence="12">
    <location>
        <begin position="55"/>
        <end position="74"/>
    </location>
</feature>
<dbReference type="InterPro" id="IPR016449">
    <property type="entry name" value="K_chnl_inward-rec_Kir"/>
</dbReference>
<dbReference type="InterPro" id="IPR014756">
    <property type="entry name" value="Ig_E-set"/>
</dbReference>
<evidence type="ECO:0000256" key="9">
    <source>
        <dbReference type="ARBA" id="ARBA00023136"/>
    </source>
</evidence>
<dbReference type="OrthoDB" id="273257at2759"/>
<dbReference type="SUPFAM" id="SSF81324">
    <property type="entry name" value="Voltage-gated potassium channels"/>
    <property type="match status" value="1"/>
</dbReference>
<keyword evidence="7 12" id="KW-1133">Transmembrane helix</keyword>
<evidence type="ECO:0000256" key="4">
    <source>
        <dbReference type="ARBA" id="ARBA00022692"/>
    </source>
</evidence>
<keyword evidence="6 11" id="KW-0630">Potassium</keyword>
<dbReference type="GO" id="GO:1990573">
    <property type="term" value="P:potassium ion import across plasma membrane"/>
    <property type="evidence" value="ECO:0007669"/>
    <property type="project" value="TreeGrafter"/>
</dbReference>
<evidence type="ECO:0000256" key="5">
    <source>
        <dbReference type="ARBA" id="ARBA00022882"/>
    </source>
</evidence>
<evidence type="ECO:0000256" key="7">
    <source>
        <dbReference type="ARBA" id="ARBA00022989"/>
    </source>
</evidence>
<dbReference type="GO" id="GO:0034765">
    <property type="term" value="P:regulation of monoatomic ion transmembrane transport"/>
    <property type="evidence" value="ECO:0007669"/>
    <property type="project" value="TreeGrafter"/>
</dbReference>
<feature type="transmembrane region" description="Helical" evidence="12">
    <location>
        <begin position="80"/>
        <end position="106"/>
    </location>
</feature>
<gene>
    <name evidence="14" type="ORF">PROFUN_09086</name>
</gene>
<dbReference type="Pfam" id="PF17655">
    <property type="entry name" value="IRK_C"/>
    <property type="match status" value="1"/>
</dbReference>
<sequence>MRSHHAVKGSRPIRLVSRKGFRRFNISQYGIPINSTLDWEGINGIDSTQSNVHKLYLCICFSVQTLSTVGFGTPLAPLTFYALTLVIIETYFSILFVAVLTAFIVTKLQRPTRISRNVVFSEIAVINQVSSTFVDDMKVPITRGYFDVGQFPCLILRCANTRRPLLINSSAKLLLLRKETMDGRSLPQALKDHGGQLPDNFRFVLRMHELPFELFQQLGRPRNLNYSTPQLPLPWTFTHTINPQSPLWGTTQADLTDPNNLFEIILVIDGVDEAVSMSVQARYSYLPSDIRWNSYYVPMVKANYKTGVYEVDYSKLSSYVELDKVQVDSNMNAILPERPDLIERPSIDMSKLKPLY</sequence>
<keyword evidence="5 11" id="KW-0851">Voltage-gated channel</keyword>
<evidence type="ECO:0000256" key="2">
    <source>
        <dbReference type="ARBA" id="ARBA00022448"/>
    </source>
</evidence>
<reference evidence="14 15" key="1">
    <citation type="journal article" date="2018" name="Genome Biol. Evol.">
        <title>Multiple Roots of Fruiting Body Formation in Amoebozoa.</title>
        <authorList>
            <person name="Hillmann F."/>
            <person name="Forbes G."/>
            <person name="Novohradska S."/>
            <person name="Ferling I."/>
            <person name="Riege K."/>
            <person name="Groth M."/>
            <person name="Westermann M."/>
            <person name="Marz M."/>
            <person name="Spaller T."/>
            <person name="Winckler T."/>
            <person name="Schaap P."/>
            <person name="Glockner G."/>
        </authorList>
    </citation>
    <scope>NUCLEOTIDE SEQUENCE [LARGE SCALE GENOMIC DNA]</scope>
    <source>
        <strain evidence="14 15">Jena</strain>
    </source>
</reference>
<dbReference type="PANTHER" id="PTHR11767">
    <property type="entry name" value="INWARD RECTIFIER POTASSIUM CHANNEL"/>
    <property type="match status" value="1"/>
</dbReference>
<dbReference type="Gene3D" id="1.10.287.70">
    <property type="match status" value="1"/>
</dbReference>
<dbReference type="InterPro" id="IPR041647">
    <property type="entry name" value="IRK_C"/>
</dbReference>
<evidence type="ECO:0000313" key="15">
    <source>
        <dbReference type="Proteomes" id="UP000241769"/>
    </source>
</evidence>
<dbReference type="AlphaFoldDB" id="A0A2P6NII0"/>
<dbReference type="GO" id="GO:0005242">
    <property type="term" value="F:inward rectifier potassium channel activity"/>
    <property type="evidence" value="ECO:0007669"/>
    <property type="project" value="InterPro"/>
</dbReference>
<dbReference type="SUPFAM" id="SSF81296">
    <property type="entry name" value="E set domains"/>
    <property type="match status" value="1"/>
</dbReference>
<evidence type="ECO:0000256" key="8">
    <source>
        <dbReference type="ARBA" id="ARBA00023065"/>
    </source>
</evidence>
<evidence type="ECO:0000256" key="3">
    <source>
        <dbReference type="ARBA" id="ARBA00022538"/>
    </source>
</evidence>
<comment type="caution">
    <text evidence="14">The sequence shown here is derived from an EMBL/GenBank/DDBJ whole genome shotgun (WGS) entry which is preliminary data.</text>
</comment>
<keyword evidence="3 11" id="KW-0633">Potassium transport</keyword>